<dbReference type="EMBL" id="JBHSGT010000013">
    <property type="protein sequence ID" value="MFC4709344.1"/>
    <property type="molecule type" value="Genomic_DNA"/>
</dbReference>
<sequence>MNKQKLSALLRTSLLYTNPQYTDQARRKGKSGKKLTQAIVMQYVLLAAIFTGVYGAILFVIDFSKMPGYFTLYIALFGLLAMSQGISVIYNVFFESKDLEAYLPLPFRQSEIFLSKILAVTLTVVPYILPLFVLFSLTAWQAGNWVFLAVILGFLAFLLILGTMLFICSLIVLALTRTKVFQKHKKLMTTGLMLFSTVLAVAGILFMQLSENNVGNDSQILDRTAMLPLLPIHWAITAPLTGKGLLGWGLLIGLFVILALCIKVFFLPRLYEQLMTVSTAETFKKRKRKNGQTTQQLLRSYNWQLIKEPNIAMQVLSSTAVIPIIMLFSFGSVINQLASEGLPNRLVGVVFVVGMFIAYMSCNQTSFVANLISLDRENYDFIRTLPFSRKAYLKEKFRIGFLIQVIITVGTIVVASIFLKLSPLLLVAGILGAVLGSFVMSTIYFARDYRLLLTNWTSINQLFQRGGGTILMGIFIMVGMFVGALVVAGYAFATFTLPFMPLTPVVIGSLLLICGAILYFYKRRFWDRLE</sequence>
<feature type="transmembrane region" description="Helical" evidence="1">
    <location>
        <begin position="499"/>
        <end position="521"/>
    </location>
</feature>
<evidence type="ECO:0000256" key="1">
    <source>
        <dbReference type="SAM" id="Phobius"/>
    </source>
</evidence>
<dbReference type="InterPro" id="IPR031599">
    <property type="entry name" value="ABC_tran_2"/>
</dbReference>
<feature type="transmembrane region" description="Helical" evidence="1">
    <location>
        <begin position="113"/>
        <end position="139"/>
    </location>
</feature>
<protein>
    <submittedName>
        <fullName evidence="2">ABC transporter</fullName>
    </submittedName>
</protein>
<evidence type="ECO:0000313" key="2">
    <source>
        <dbReference type="EMBL" id="MFC4709344.1"/>
    </source>
</evidence>
<feature type="transmembrane region" description="Helical" evidence="1">
    <location>
        <begin position="73"/>
        <end position="93"/>
    </location>
</feature>
<feature type="transmembrane region" description="Helical" evidence="1">
    <location>
        <begin position="187"/>
        <end position="209"/>
    </location>
</feature>
<keyword evidence="1" id="KW-0472">Membrane</keyword>
<dbReference type="Pfam" id="PF16949">
    <property type="entry name" value="ABC_tran_2"/>
    <property type="match status" value="1"/>
</dbReference>
<feature type="transmembrane region" description="Helical" evidence="1">
    <location>
        <begin position="145"/>
        <end position="175"/>
    </location>
</feature>
<feature type="transmembrane region" description="Helical" evidence="1">
    <location>
        <begin position="35"/>
        <end position="61"/>
    </location>
</feature>
<organism evidence="2 3">
    <name type="scientific">Enterococcus eurekensis</name>
    <dbReference type="NCBI Taxonomy" id="1159753"/>
    <lineage>
        <taxon>Bacteria</taxon>
        <taxon>Bacillati</taxon>
        <taxon>Bacillota</taxon>
        <taxon>Bacilli</taxon>
        <taxon>Lactobacillales</taxon>
        <taxon>Enterococcaceae</taxon>
        <taxon>Enterococcus</taxon>
    </lineage>
</organism>
<feature type="transmembrane region" description="Helical" evidence="1">
    <location>
        <begin position="399"/>
        <end position="419"/>
    </location>
</feature>
<reference evidence="3" key="1">
    <citation type="journal article" date="2019" name="Int. J. Syst. Evol. Microbiol.">
        <title>The Global Catalogue of Microorganisms (GCM) 10K type strain sequencing project: providing services to taxonomists for standard genome sequencing and annotation.</title>
        <authorList>
            <consortium name="The Broad Institute Genomics Platform"/>
            <consortium name="The Broad Institute Genome Sequencing Center for Infectious Disease"/>
            <person name="Wu L."/>
            <person name="Ma J."/>
        </authorList>
    </citation>
    <scope>NUCLEOTIDE SEQUENCE [LARGE SCALE GENOMIC DNA]</scope>
    <source>
        <strain evidence="3">CGMCC 1.19061</strain>
    </source>
</reference>
<comment type="caution">
    <text evidence="2">The sequence shown here is derived from an EMBL/GenBank/DDBJ whole genome shotgun (WGS) entry which is preliminary data.</text>
</comment>
<evidence type="ECO:0000313" key="3">
    <source>
        <dbReference type="Proteomes" id="UP001596026"/>
    </source>
</evidence>
<feature type="transmembrane region" description="Helical" evidence="1">
    <location>
        <begin position="425"/>
        <end position="446"/>
    </location>
</feature>
<feature type="transmembrane region" description="Helical" evidence="1">
    <location>
        <begin position="467"/>
        <end position="493"/>
    </location>
</feature>
<feature type="transmembrane region" description="Helical" evidence="1">
    <location>
        <begin position="245"/>
        <end position="266"/>
    </location>
</feature>
<accession>A0ABV9M2V2</accession>
<name>A0ABV9M2V2_9ENTE</name>
<proteinExistence type="predicted"/>
<keyword evidence="1" id="KW-1133">Transmembrane helix</keyword>
<dbReference type="Proteomes" id="UP001596026">
    <property type="component" value="Unassembled WGS sequence"/>
</dbReference>
<gene>
    <name evidence="2" type="ORF">ACFO3L_01615</name>
</gene>
<dbReference type="RefSeq" id="WP_379963183.1">
    <property type="nucleotide sequence ID" value="NZ_JBHSGT010000013.1"/>
</dbReference>
<feature type="transmembrane region" description="Helical" evidence="1">
    <location>
        <begin position="311"/>
        <end position="334"/>
    </location>
</feature>
<keyword evidence="3" id="KW-1185">Reference proteome</keyword>
<keyword evidence="1" id="KW-0812">Transmembrane</keyword>